<dbReference type="InterPro" id="IPR014166">
    <property type="entry name" value="Tol-Pal_acyl-CoA_thioesterase"/>
</dbReference>
<dbReference type="NCBIfam" id="TIGR00051">
    <property type="entry name" value="YbgC/FadM family acyl-CoA thioesterase"/>
    <property type="match status" value="1"/>
</dbReference>
<organism evidence="4 5">
    <name type="scientific">Hydrocarboniclastica marina</name>
    <dbReference type="NCBI Taxonomy" id="2259620"/>
    <lineage>
        <taxon>Bacteria</taxon>
        <taxon>Pseudomonadati</taxon>
        <taxon>Pseudomonadota</taxon>
        <taxon>Gammaproteobacteria</taxon>
        <taxon>Alteromonadales</taxon>
        <taxon>Alteromonadaceae</taxon>
        <taxon>Hydrocarboniclastica</taxon>
    </lineage>
</organism>
<evidence type="ECO:0000256" key="1">
    <source>
        <dbReference type="ARBA" id="ARBA00005953"/>
    </source>
</evidence>
<dbReference type="RefSeq" id="WP_136548488.1">
    <property type="nucleotide sequence ID" value="NZ_CP031093.1"/>
</dbReference>
<keyword evidence="5" id="KW-1185">Reference proteome</keyword>
<dbReference type="SUPFAM" id="SSF54637">
    <property type="entry name" value="Thioesterase/thiol ester dehydrase-isomerase"/>
    <property type="match status" value="1"/>
</dbReference>
<dbReference type="KEGG" id="hmi:soil367_07720"/>
<comment type="similarity">
    <text evidence="1">Belongs to the 4-hydroxybenzoyl-CoA thioesterase family.</text>
</comment>
<dbReference type="InterPro" id="IPR006683">
    <property type="entry name" value="Thioestr_dom"/>
</dbReference>
<evidence type="ECO:0000259" key="3">
    <source>
        <dbReference type="Pfam" id="PF03061"/>
    </source>
</evidence>
<dbReference type="Proteomes" id="UP000298049">
    <property type="component" value="Chromosome"/>
</dbReference>
<sequence length="139" mass="15565">MTDPAPPFTWPVRVYIEDTDAGGIVFYANYLKFMERARTEWARARGIAMRAGLGENISFVVHGLEIRYLRPARLDDQLWVSADVTRFGKTYMDFEQQVGLAGSGDVLVQARIKVACTNLLTGRPRAMPESLRAALERAG</sequence>
<evidence type="ECO:0000256" key="2">
    <source>
        <dbReference type="ARBA" id="ARBA00022801"/>
    </source>
</evidence>
<dbReference type="GO" id="GO:0047617">
    <property type="term" value="F:fatty acyl-CoA hydrolase activity"/>
    <property type="evidence" value="ECO:0007669"/>
    <property type="project" value="TreeGrafter"/>
</dbReference>
<name>A0A4P7XIX4_9ALTE</name>
<feature type="domain" description="Thioesterase" evidence="3">
    <location>
        <begin position="22"/>
        <end position="98"/>
    </location>
</feature>
<proteinExistence type="inferred from homology"/>
<dbReference type="EMBL" id="CP031093">
    <property type="protein sequence ID" value="QCF25817.1"/>
    <property type="molecule type" value="Genomic_DNA"/>
</dbReference>
<dbReference type="Gene3D" id="3.10.129.10">
    <property type="entry name" value="Hotdog Thioesterase"/>
    <property type="match status" value="1"/>
</dbReference>
<dbReference type="NCBIfam" id="TIGR02799">
    <property type="entry name" value="thio_ybgC"/>
    <property type="match status" value="1"/>
</dbReference>
<dbReference type="PANTHER" id="PTHR31793:SF37">
    <property type="entry name" value="ACYL-COA THIOESTER HYDROLASE YBGC"/>
    <property type="match status" value="1"/>
</dbReference>
<dbReference type="OrthoDB" id="9808429at2"/>
<keyword evidence="2" id="KW-0378">Hydrolase</keyword>
<protein>
    <submittedName>
        <fullName evidence="4">Tol-pal system-associated acyl-CoA thioesterase</fullName>
    </submittedName>
</protein>
<dbReference type="InterPro" id="IPR050563">
    <property type="entry name" value="4-hydroxybenzoyl-CoA_TE"/>
</dbReference>
<reference evidence="4 5" key="1">
    <citation type="submission" date="2018-07" db="EMBL/GenBank/DDBJ databases">
        <title>Marsedoiliclastica nanhaica gen. nov. sp. nov., a novel marine hydrocarbonoclastic bacterium isolated from an in-situ enriched hydrocarbon-degrading consortium in deep-sea sediment.</title>
        <authorList>
            <person name="Dong C."/>
            <person name="Ma T."/>
            <person name="Liu R."/>
            <person name="Shao Z."/>
        </authorList>
    </citation>
    <scope>NUCLEOTIDE SEQUENCE [LARGE SCALE GENOMIC DNA]</scope>
    <source>
        <strain evidence="5">soil36-7</strain>
    </source>
</reference>
<dbReference type="PANTHER" id="PTHR31793">
    <property type="entry name" value="4-HYDROXYBENZOYL-COA THIOESTERASE FAMILY MEMBER"/>
    <property type="match status" value="1"/>
</dbReference>
<dbReference type="AlphaFoldDB" id="A0A4P7XIX4"/>
<dbReference type="Pfam" id="PF03061">
    <property type="entry name" value="4HBT"/>
    <property type="match status" value="1"/>
</dbReference>
<dbReference type="FunFam" id="3.10.129.10:FF:000004">
    <property type="entry name" value="Tol-pal system-associated acyl-CoA thioesterase"/>
    <property type="match status" value="1"/>
</dbReference>
<accession>A0A4P7XIX4</accession>
<dbReference type="PIRSF" id="PIRSF003230">
    <property type="entry name" value="YbgC"/>
    <property type="match status" value="1"/>
</dbReference>
<gene>
    <name evidence="4" type="primary">ybgC</name>
    <name evidence="4" type="ORF">soil367_07720</name>
</gene>
<evidence type="ECO:0000313" key="5">
    <source>
        <dbReference type="Proteomes" id="UP000298049"/>
    </source>
</evidence>
<dbReference type="InterPro" id="IPR006684">
    <property type="entry name" value="YbgC/YbaW"/>
</dbReference>
<evidence type="ECO:0000313" key="4">
    <source>
        <dbReference type="EMBL" id="QCF25817.1"/>
    </source>
</evidence>
<dbReference type="CDD" id="cd00586">
    <property type="entry name" value="4HBT"/>
    <property type="match status" value="1"/>
</dbReference>
<dbReference type="InterPro" id="IPR029069">
    <property type="entry name" value="HotDog_dom_sf"/>
</dbReference>